<keyword evidence="3" id="KW-1185">Reference proteome</keyword>
<dbReference type="Proteomes" id="UP001234585">
    <property type="component" value="Chromosome"/>
</dbReference>
<name>A0AA50CME7_9HYPH</name>
<organism evidence="2 3">
    <name type="scientific">Shinella sumterensis</name>
    <dbReference type="NCBI Taxonomy" id="1967501"/>
    <lineage>
        <taxon>Bacteria</taxon>
        <taxon>Pseudomonadati</taxon>
        <taxon>Pseudomonadota</taxon>
        <taxon>Alphaproteobacteria</taxon>
        <taxon>Hyphomicrobiales</taxon>
        <taxon>Rhizobiaceae</taxon>
        <taxon>Shinella</taxon>
    </lineage>
</organism>
<feature type="region of interest" description="Disordered" evidence="1">
    <location>
        <begin position="1"/>
        <end position="26"/>
    </location>
</feature>
<gene>
    <name evidence="2" type="ORF">Q9313_06420</name>
</gene>
<dbReference type="AlphaFoldDB" id="A0AA50CME7"/>
<evidence type="ECO:0000313" key="2">
    <source>
        <dbReference type="EMBL" id="WLR98662.1"/>
    </source>
</evidence>
<evidence type="ECO:0000256" key="1">
    <source>
        <dbReference type="SAM" id="MobiDB-lite"/>
    </source>
</evidence>
<feature type="compositionally biased region" description="Basic and acidic residues" evidence="1">
    <location>
        <begin position="1"/>
        <end position="10"/>
    </location>
</feature>
<proteinExistence type="predicted"/>
<dbReference type="EMBL" id="CP132302">
    <property type="protein sequence ID" value="WLR98662.1"/>
    <property type="molecule type" value="Genomic_DNA"/>
</dbReference>
<reference evidence="2 3" key="1">
    <citation type="submission" date="2023-08" db="EMBL/GenBank/DDBJ databases">
        <title>Pathogen: clinical or host-associated sample.</title>
        <authorList>
            <person name="Hergert J."/>
            <person name="Casey R."/>
            <person name="Wagner J."/>
            <person name="Young E.L."/>
            <person name="Oakeson K.F."/>
        </authorList>
    </citation>
    <scope>NUCLEOTIDE SEQUENCE [LARGE SCALE GENOMIC DNA]</scope>
    <source>
        <strain evidence="2 3">1760953</strain>
    </source>
</reference>
<dbReference type="RefSeq" id="WP_306038315.1">
    <property type="nucleotide sequence ID" value="NZ_CP132302.1"/>
</dbReference>
<sequence length="70" mass="7692">MIDITRESAARRSLKKQGYSLRKTPARSNEREAFGVGYMVVDDRNTVVLGANNHPHSATLDEVEAFAATA</sequence>
<evidence type="ECO:0000313" key="3">
    <source>
        <dbReference type="Proteomes" id="UP001234585"/>
    </source>
</evidence>
<protein>
    <submittedName>
        <fullName evidence="2">Uncharacterized protein</fullName>
    </submittedName>
</protein>
<accession>A0AA50CME7</accession>